<dbReference type="EMBL" id="UZWD01000023">
    <property type="protein sequence ID" value="VDS04728.1"/>
    <property type="molecule type" value="Genomic_DNA"/>
</dbReference>
<reference evidence="3 4" key="1">
    <citation type="submission" date="2018-12" db="EMBL/GenBank/DDBJ databases">
        <authorList>
            <person name="Criscuolo A."/>
        </authorList>
    </citation>
    <scope>NUCLEOTIDE SEQUENCE [LARGE SCALE GENOMIC DNA]</scope>
    <source>
        <strain evidence="3">ACIP1116281</strain>
    </source>
</reference>
<evidence type="ECO:0000256" key="1">
    <source>
        <dbReference type="PROSITE-ProRule" id="PRU00464"/>
    </source>
</evidence>
<dbReference type="RefSeq" id="WP_126150264.1">
    <property type="nucleotide sequence ID" value="NZ_JBHTMH010000001.1"/>
</dbReference>
<dbReference type="OrthoDB" id="9784774at2"/>
<feature type="short sequence motif" description="Histidine triad motif" evidence="1">
    <location>
        <begin position="98"/>
        <end position="102"/>
    </location>
</feature>
<dbReference type="Gene3D" id="3.30.428.10">
    <property type="entry name" value="HIT-like"/>
    <property type="match status" value="1"/>
</dbReference>
<dbReference type="AlphaFoldDB" id="A0A447IB77"/>
<proteinExistence type="predicted"/>
<accession>A0A447IB77</accession>
<evidence type="ECO:0000259" key="2">
    <source>
        <dbReference type="PROSITE" id="PS51084"/>
    </source>
</evidence>
<sequence length="130" mass="14513">MAARPGCRFCLKNELLLDEPIFETGHFYMLGSIDPMVPLAGMVIPKRHSDDPFGLLPEEWTDFGTALATAKAYFSHHRPDGYTLGWNVGAAGGQHVFHTHLHINPRFAGEPNEGVGIRRVMRTPMWGLDQ</sequence>
<dbReference type="Pfam" id="PF01230">
    <property type="entry name" value="HIT"/>
    <property type="match status" value="1"/>
</dbReference>
<keyword evidence="4" id="KW-1185">Reference proteome</keyword>
<organism evidence="3 4">
    <name type="scientific">Devosia equisanguinis</name>
    <dbReference type="NCBI Taxonomy" id="2490941"/>
    <lineage>
        <taxon>Bacteria</taxon>
        <taxon>Pseudomonadati</taxon>
        <taxon>Pseudomonadota</taxon>
        <taxon>Alphaproteobacteria</taxon>
        <taxon>Hyphomicrobiales</taxon>
        <taxon>Devosiaceae</taxon>
        <taxon>Devosia</taxon>
    </lineage>
</organism>
<protein>
    <submittedName>
        <fullName evidence="3">HIT domain protein</fullName>
    </submittedName>
</protein>
<name>A0A447IB77_9HYPH</name>
<dbReference type="GO" id="GO:0003824">
    <property type="term" value="F:catalytic activity"/>
    <property type="evidence" value="ECO:0007669"/>
    <property type="project" value="InterPro"/>
</dbReference>
<dbReference type="PROSITE" id="PS51084">
    <property type="entry name" value="HIT_2"/>
    <property type="match status" value="1"/>
</dbReference>
<evidence type="ECO:0000313" key="4">
    <source>
        <dbReference type="Proteomes" id="UP000268844"/>
    </source>
</evidence>
<dbReference type="SUPFAM" id="SSF54197">
    <property type="entry name" value="HIT-like"/>
    <property type="match status" value="1"/>
</dbReference>
<evidence type="ECO:0000313" key="3">
    <source>
        <dbReference type="EMBL" id="VDS04728.1"/>
    </source>
</evidence>
<dbReference type="Proteomes" id="UP000268844">
    <property type="component" value="Unassembled WGS sequence"/>
</dbReference>
<gene>
    <name evidence="3" type="ORF">DEVEQU_01868</name>
</gene>
<feature type="domain" description="HIT" evidence="2">
    <location>
        <begin position="8"/>
        <end position="113"/>
    </location>
</feature>
<dbReference type="InterPro" id="IPR011146">
    <property type="entry name" value="HIT-like"/>
</dbReference>
<dbReference type="InterPro" id="IPR036265">
    <property type="entry name" value="HIT-like_sf"/>
</dbReference>